<evidence type="ECO:0000313" key="2">
    <source>
        <dbReference type="Proteomes" id="UP000590412"/>
    </source>
</evidence>
<reference evidence="1" key="1">
    <citation type="submission" date="2020-03" db="EMBL/GenBank/DDBJ databases">
        <title>FDA dAtabase for Regulatory Grade micrObial Sequences (FDA-ARGOS): Supporting development and validation of Infectious Disease Dx tests.</title>
        <authorList>
            <person name="Campos J."/>
            <person name="Goldberg B."/>
            <person name="Tallon L."/>
            <person name="Sadzewicz L."/>
            <person name="Vavikolanu K."/>
            <person name="Mehta A."/>
            <person name="Aluvathingal J."/>
            <person name="Nadendla S."/>
            <person name="Nandy P."/>
            <person name="Geyer C."/>
            <person name="Yan Y."/>
            <person name="Sichtig H."/>
        </authorList>
    </citation>
    <scope>NUCLEOTIDE SEQUENCE [LARGE SCALE GENOMIC DNA]</scope>
    <source>
        <strain evidence="1">FDAARGOS_652</strain>
    </source>
</reference>
<protein>
    <submittedName>
        <fullName evidence="1">Uncharacterized protein</fullName>
    </submittedName>
</protein>
<sequence length="248" mass="28046">MVSIGYEPVEHLPYIAENISPEERANVEQLLRLELANQFNSNITTFTAPGENTRHLSQHPQTGTLQHHIAANPVLRIGSMPSRAEEPSQALHFQTTMLDMNIHQYEEESDDGEDEIMNEGGVDSTYCPDFPLTSPLEQSSSIGGDDALDSNSYIISGRTPLQQGDSNILIRSSQELQTFHLRPVTEVDNVSSDLMSTTNIKRKTMDEVNGMRKKRQLNSIENNRESFQQHWRQELRNALNVKEAKKTK</sequence>
<dbReference type="OrthoDB" id="205794at2759"/>
<comment type="caution">
    <text evidence="1">The sequence shown here is derived from an EMBL/GenBank/DDBJ whole genome shotgun (WGS) entry which is preliminary data.</text>
</comment>
<dbReference type="AlphaFoldDB" id="A0A8X7TBP8"/>
<organism evidence="1 2">
    <name type="scientific">Candida parapsilosis</name>
    <name type="common">Yeast</name>
    <dbReference type="NCBI Taxonomy" id="5480"/>
    <lineage>
        <taxon>Eukaryota</taxon>
        <taxon>Fungi</taxon>
        <taxon>Dikarya</taxon>
        <taxon>Ascomycota</taxon>
        <taxon>Saccharomycotina</taxon>
        <taxon>Pichiomycetes</taxon>
        <taxon>Debaryomycetaceae</taxon>
        <taxon>Candida/Lodderomyces clade</taxon>
        <taxon>Candida</taxon>
    </lineage>
</organism>
<name>A0A8X7TBP8_CANPA</name>
<accession>A0A8X7TBP8</accession>
<evidence type="ECO:0000313" key="1">
    <source>
        <dbReference type="EMBL" id="KAF6057517.1"/>
    </source>
</evidence>
<gene>
    <name evidence="1" type="ORF">FOB60_002072</name>
</gene>
<proteinExistence type="predicted"/>
<dbReference type="EMBL" id="JABWAB010000003">
    <property type="protein sequence ID" value="KAF6057517.1"/>
    <property type="molecule type" value="Genomic_DNA"/>
</dbReference>
<dbReference type="Proteomes" id="UP000590412">
    <property type="component" value="Unassembled WGS sequence"/>
</dbReference>